<accession>A0A5P6A9J1</accession>
<protein>
    <submittedName>
        <fullName evidence="1">Uncharacterized protein</fullName>
    </submittedName>
</protein>
<name>A0A5P6A9J1_RAOPL</name>
<reference evidence="1" key="1">
    <citation type="submission" date="2018-05" db="EMBL/GenBank/DDBJ databases">
        <title>Bacterial isolates from healthy term breastfed infants carrying antibiotic resistance genes.</title>
        <authorList>
            <person name="Casaburi G."/>
        </authorList>
    </citation>
    <scope>NUCLEOTIDE SEQUENCE [LARGE SCALE GENOMIC DNA]</scope>
    <source>
        <strain evidence="1">7084_4</strain>
    </source>
</reference>
<sequence>MSNGAAHYAAELSFFAASDGGKVAEMINAGGSALRHMSLAVVELQPGKALLHRHIKPRKSTTFWQVRGLFIWIKFIAGGPWRRCIHSGGMYPCVGKSQCRDVTISGYLRAGI</sequence>
<gene>
    <name evidence="1" type="ORF">DMB90_08455</name>
</gene>
<dbReference type="AlphaFoldDB" id="A0A5P6A9J1"/>
<evidence type="ECO:0000313" key="1">
    <source>
        <dbReference type="EMBL" id="QFG76589.1"/>
    </source>
</evidence>
<organism evidence="1">
    <name type="scientific">Raoultella planticola</name>
    <name type="common">Klebsiella planticola</name>
    <dbReference type="NCBI Taxonomy" id="575"/>
    <lineage>
        <taxon>Bacteria</taxon>
        <taxon>Pseudomonadati</taxon>
        <taxon>Pseudomonadota</taxon>
        <taxon>Gammaproteobacteria</taxon>
        <taxon>Enterobacterales</taxon>
        <taxon>Enterobacteriaceae</taxon>
        <taxon>Klebsiella/Raoultella group</taxon>
        <taxon>Raoultella</taxon>
    </lineage>
</organism>
<dbReference type="EMBL" id="CP029752">
    <property type="protein sequence ID" value="QFG76589.1"/>
    <property type="molecule type" value="Genomic_DNA"/>
</dbReference>
<proteinExistence type="predicted"/>